<name>A0A2S4WKD9_9BASI</name>
<organism evidence="1 2">
    <name type="scientific">Puccinia striiformis</name>
    <dbReference type="NCBI Taxonomy" id="27350"/>
    <lineage>
        <taxon>Eukaryota</taxon>
        <taxon>Fungi</taxon>
        <taxon>Dikarya</taxon>
        <taxon>Basidiomycota</taxon>
        <taxon>Pucciniomycotina</taxon>
        <taxon>Pucciniomycetes</taxon>
        <taxon>Pucciniales</taxon>
        <taxon>Pucciniaceae</taxon>
        <taxon>Puccinia</taxon>
    </lineage>
</organism>
<evidence type="ECO:0000313" key="1">
    <source>
        <dbReference type="EMBL" id="POW22256.1"/>
    </source>
</evidence>
<gene>
    <name evidence="1" type="ORF">PSHT_01470</name>
</gene>
<dbReference type="VEuPathDB" id="FungiDB:PSHT_01470"/>
<evidence type="ECO:0000313" key="2">
    <source>
        <dbReference type="Proteomes" id="UP000238274"/>
    </source>
</evidence>
<dbReference type="VEuPathDB" id="FungiDB:PSTT_00165"/>
<accession>A0A2S4WKD9</accession>
<dbReference type="EMBL" id="PKSM01000011">
    <property type="protein sequence ID" value="POW22256.1"/>
    <property type="molecule type" value="Genomic_DNA"/>
</dbReference>
<dbReference type="AlphaFoldDB" id="A0A2S4WKD9"/>
<keyword evidence="2" id="KW-1185">Reference proteome</keyword>
<reference evidence="2" key="3">
    <citation type="journal article" date="2018" name="Mol. Plant Microbe Interact.">
        <title>Genome sequence resources for the wheat stripe rust pathogen (Puccinia striiformis f. sp. tritici) and the barley stripe rust pathogen (Puccinia striiformis f. sp. hordei).</title>
        <authorList>
            <person name="Xia C."/>
            <person name="Wang M."/>
            <person name="Yin C."/>
            <person name="Cornejo O.E."/>
            <person name="Hulbert S.H."/>
            <person name="Chen X."/>
        </authorList>
    </citation>
    <scope>NUCLEOTIDE SEQUENCE [LARGE SCALE GENOMIC DNA]</scope>
    <source>
        <strain evidence="2">93TX-2</strain>
    </source>
</reference>
<comment type="caution">
    <text evidence="1">The sequence shown here is derived from an EMBL/GenBank/DDBJ whole genome shotgun (WGS) entry which is preliminary data.</text>
</comment>
<reference evidence="1 2" key="1">
    <citation type="submission" date="2017-12" db="EMBL/GenBank/DDBJ databases">
        <title>Gene loss provides genomic basis for host adaptation in cereal stripe rust fungi.</title>
        <authorList>
            <person name="Xia C."/>
        </authorList>
    </citation>
    <scope>NUCLEOTIDE SEQUENCE [LARGE SCALE GENOMIC DNA]</scope>
    <source>
        <strain evidence="1 2">93TX-2</strain>
    </source>
</reference>
<dbReference type="Proteomes" id="UP000238274">
    <property type="component" value="Unassembled WGS sequence"/>
</dbReference>
<sequence length="132" mass="15278">MFPLCHVWRHALYTNSAIQKRLQSKSKDYLKKNLLPKYPDDNSNSVASVNSEIKFQLKQVQHQTCNILLTGIVAEKNVKLPRIPTIMELSRPLWRYFCASTRLSDNVVDELVLPMIKVSHFTQLPFFPLPVP</sequence>
<reference evidence="2" key="2">
    <citation type="journal article" date="2018" name="BMC Genomics">
        <title>Genomic insights into host adaptation between the wheat stripe rust pathogen (Puccinia striiformis f. sp. tritici) and the barley stripe rust pathogen (Puccinia striiformis f. sp. hordei).</title>
        <authorList>
            <person name="Xia C."/>
            <person name="Wang M."/>
            <person name="Yin C."/>
            <person name="Cornejo O.E."/>
            <person name="Hulbert S.H."/>
            <person name="Chen X."/>
        </authorList>
    </citation>
    <scope>NUCLEOTIDE SEQUENCE [LARGE SCALE GENOMIC DNA]</scope>
    <source>
        <strain evidence="2">93TX-2</strain>
    </source>
</reference>
<proteinExistence type="predicted"/>
<protein>
    <submittedName>
        <fullName evidence="1">Uncharacterized protein</fullName>
    </submittedName>
</protein>